<reference evidence="1" key="2">
    <citation type="journal article" date="2022" name="New Phytol.">
        <title>Evolutionary transition to the ectomycorrhizal habit in the genomes of a hyperdiverse lineage of mushroom-forming fungi.</title>
        <authorList>
            <person name="Looney B."/>
            <person name="Miyauchi S."/>
            <person name="Morin E."/>
            <person name="Drula E."/>
            <person name="Courty P.E."/>
            <person name="Kohler A."/>
            <person name="Kuo A."/>
            <person name="LaButti K."/>
            <person name="Pangilinan J."/>
            <person name="Lipzen A."/>
            <person name="Riley R."/>
            <person name="Andreopoulos W."/>
            <person name="He G."/>
            <person name="Johnson J."/>
            <person name="Nolan M."/>
            <person name="Tritt A."/>
            <person name="Barry K.W."/>
            <person name="Grigoriev I.V."/>
            <person name="Nagy L.G."/>
            <person name="Hibbett D."/>
            <person name="Henrissat B."/>
            <person name="Matheny P.B."/>
            <person name="Labbe J."/>
            <person name="Martin F.M."/>
        </authorList>
    </citation>
    <scope>NUCLEOTIDE SEQUENCE</scope>
    <source>
        <strain evidence="1">EC-137</strain>
    </source>
</reference>
<organism evidence="1 2">
    <name type="scientific">Vararia minispora EC-137</name>
    <dbReference type="NCBI Taxonomy" id="1314806"/>
    <lineage>
        <taxon>Eukaryota</taxon>
        <taxon>Fungi</taxon>
        <taxon>Dikarya</taxon>
        <taxon>Basidiomycota</taxon>
        <taxon>Agaricomycotina</taxon>
        <taxon>Agaricomycetes</taxon>
        <taxon>Russulales</taxon>
        <taxon>Lachnocladiaceae</taxon>
        <taxon>Vararia</taxon>
    </lineage>
</organism>
<dbReference type="EMBL" id="MU273491">
    <property type="protein sequence ID" value="KAI0034973.1"/>
    <property type="molecule type" value="Genomic_DNA"/>
</dbReference>
<comment type="caution">
    <text evidence="1">The sequence shown here is derived from an EMBL/GenBank/DDBJ whole genome shotgun (WGS) entry which is preliminary data.</text>
</comment>
<proteinExistence type="predicted"/>
<dbReference type="Proteomes" id="UP000814128">
    <property type="component" value="Unassembled WGS sequence"/>
</dbReference>
<evidence type="ECO:0000313" key="2">
    <source>
        <dbReference type="Proteomes" id="UP000814128"/>
    </source>
</evidence>
<keyword evidence="2" id="KW-1185">Reference proteome</keyword>
<accession>A0ACB8QTZ2</accession>
<protein>
    <submittedName>
        <fullName evidence="1">Uncharacterized protein</fullName>
    </submittedName>
</protein>
<sequence length="383" mass="41495">MKGAHTTCLHFTFSASCLVGAETDAGASVRFTVVDAPKPRPRVIFSGIQPTGIPHLGNYFGALVNWVKLQAEAGADDKLLFSVVGWHALTLPQDPRKLAAARSDMIALLLAVGIDPKRSVIFHQDHVQAHTELSWILGCLISVGRLQRMTTWKSRLAVARNANDESEIDDSVLNTGLLTYPVLQAADILAYKSTHVPVGDDQQQHIELARDIADAFNRAYSKKRRFFSLPDLMTTPSKRILSLTDPSAKMSKSAFDPKSRIELTHTAAEITTRIRGATTDSIQGITYDPVARPGTSNLLTILAACTGESAEACAARFASRDHGALKAAVTEAVEAALAQPRKEFTRLRAEQTYLADVAAEGAVKAREMADATLREVRKLTGLA</sequence>
<evidence type="ECO:0000313" key="1">
    <source>
        <dbReference type="EMBL" id="KAI0034973.1"/>
    </source>
</evidence>
<reference evidence="1" key="1">
    <citation type="submission" date="2021-02" db="EMBL/GenBank/DDBJ databases">
        <authorList>
            <consortium name="DOE Joint Genome Institute"/>
            <person name="Ahrendt S."/>
            <person name="Looney B.P."/>
            <person name="Miyauchi S."/>
            <person name="Morin E."/>
            <person name="Drula E."/>
            <person name="Courty P.E."/>
            <person name="Chicoki N."/>
            <person name="Fauchery L."/>
            <person name="Kohler A."/>
            <person name="Kuo A."/>
            <person name="Labutti K."/>
            <person name="Pangilinan J."/>
            <person name="Lipzen A."/>
            <person name="Riley R."/>
            <person name="Andreopoulos W."/>
            <person name="He G."/>
            <person name="Johnson J."/>
            <person name="Barry K.W."/>
            <person name="Grigoriev I.V."/>
            <person name="Nagy L."/>
            <person name="Hibbett D."/>
            <person name="Henrissat B."/>
            <person name="Matheny P.B."/>
            <person name="Labbe J."/>
            <person name="Martin F."/>
        </authorList>
    </citation>
    <scope>NUCLEOTIDE SEQUENCE</scope>
    <source>
        <strain evidence="1">EC-137</strain>
    </source>
</reference>
<gene>
    <name evidence="1" type="ORF">K488DRAFT_76877</name>
</gene>
<name>A0ACB8QTZ2_9AGAM</name>